<feature type="transmembrane region" description="Helical" evidence="2">
    <location>
        <begin position="32"/>
        <end position="53"/>
    </location>
</feature>
<dbReference type="OMA" id="IRGMHLG"/>
<dbReference type="Proteomes" id="UP000036987">
    <property type="component" value="Unassembled WGS sequence"/>
</dbReference>
<dbReference type="STRING" id="29655.A0A0K9PIF0"/>
<feature type="region of interest" description="Disordered" evidence="1">
    <location>
        <begin position="169"/>
        <end position="216"/>
    </location>
</feature>
<dbReference type="InterPro" id="IPR019176">
    <property type="entry name" value="Cytochrome_B561-rel"/>
</dbReference>
<proteinExistence type="predicted"/>
<protein>
    <recommendedName>
        <fullName evidence="5">Cytochrome B561-related protein</fullName>
    </recommendedName>
</protein>
<name>A0A0K9PIF0_ZOSMR</name>
<keyword evidence="2" id="KW-0472">Membrane</keyword>
<dbReference type="PANTHER" id="PTHR21780:SF0">
    <property type="entry name" value="TRANSMEMBRANE PROTEIN 209"/>
    <property type="match status" value="1"/>
</dbReference>
<organism evidence="3 4">
    <name type="scientific">Zostera marina</name>
    <name type="common">Eelgrass</name>
    <dbReference type="NCBI Taxonomy" id="29655"/>
    <lineage>
        <taxon>Eukaryota</taxon>
        <taxon>Viridiplantae</taxon>
        <taxon>Streptophyta</taxon>
        <taxon>Embryophyta</taxon>
        <taxon>Tracheophyta</taxon>
        <taxon>Spermatophyta</taxon>
        <taxon>Magnoliopsida</taxon>
        <taxon>Liliopsida</taxon>
        <taxon>Zosteraceae</taxon>
        <taxon>Zostera</taxon>
    </lineage>
</organism>
<keyword evidence="4" id="KW-1185">Reference proteome</keyword>
<reference evidence="4" key="1">
    <citation type="journal article" date="2016" name="Nature">
        <title>The genome of the seagrass Zostera marina reveals angiosperm adaptation to the sea.</title>
        <authorList>
            <person name="Olsen J.L."/>
            <person name="Rouze P."/>
            <person name="Verhelst B."/>
            <person name="Lin Y.-C."/>
            <person name="Bayer T."/>
            <person name="Collen J."/>
            <person name="Dattolo E."/>
            <person name="De Paoli E."/>
            <person name="Dittami S."/>
            <person name="Maumus F."/>
            <person name="Michel G."/>
            <person name="Kersting A."/>
            <person name="Lauritano C."/>
            <person name="Lohaus R."/>
            <person name="Toepel M."/>
            <person name="Tonon T."/>
            <person name="Vanneste K."/>
            <person name="Amirebrahimi M."/>
            <person name="Brakel J."/>
            <person name="Bostroem C."/>
            <person name="Chovatia M."/>
            <person name="Grimwood J."/>
            <person name="Jenkins J.W."/>
            <person name="Jueterbock A."/>
            <person name="Mraz A."/>
            <person name="Stam W.T."/>
            <person name="Tice H."/>
            <person name="Bornberg-Bauer E."/>
            <person name="Green P.J."/>
            <person name="Pearson G.A."/>
            <person name="Procaccini G."/>
            <person name="Duarte C.M."/>
            <person name="Schmutz J."/>
            <person name="Reusch T.B.H."/>
            <person name="Van de Peer Y."/>
        </authorList>
    </citation>
    <scope>NUCLEOTIDE SEQUENCE [LARGE SCALE GENOMIC DNA]</scope>
    <source>
        <strain evidence="4">cv. Finnish</strain>
    </source>
</reference>
<dbReference type="PANTHER" id="PTHR21780">
    <property type="entry name" value="TRANSMEMBRANE PROTEIN 209"/>
    <property type="match status" value="1"/>
</dbReference>
<feature type="compositionally biased region" description="Polar residues" evidence="1">
    <location>
        <begin position="194"/>
        <end position="216"/>
    </location>
</feature>
<dbReference type="EMBL" id="LFYR01000814">
    <property type="protein sequence ID" value="KMZ68711.1"/>
    <property type="molecule type" value="Genomic_DNA"/>
</dbReference>
<evidence type="ECO:0000313" key="3">
    <source>
        <dbReference type="EMBL" id="KMZ68711.1"/>
    </source>
</evidence>
<keyword evidence="2" id="KW-1133">Transmembrane helix</keyword>
<accession>A0A0K9PIF0</accession>
<feature type="region of interest" description="Disordered" evidence="1">
    <location>
        <begin position="257"/>
        <end position="310"/>
    </location>
</feature>
<dbReference type="OrthoDB" id="509821at2759"/>
<keyword evidence="2" id="KW-0812">Transmembrane</keyword>
<evidence type="ECO:0008006" key="5">
    <source>
        <dbReference type="Google" id="ProtNLM"/>
    </source>
</evidence>
<dbReference type="GO" id="GO:0016020">
    <property type="term" value="C:membrane"/>
    <property type="evidence" value="ECO:0000318"/>
    <property type="project" value="GO_Central"/>
</dbReference>
<feature type="compositionally biased region" description="Low complexity" evidence="1">
    <location>
        <begin position="267"/>
        <end position="280"/>
    </location>
</feature>
<dbReference type="Pfam" id="PF09786">
    <property type="entry name" value="CytochromB561_N"/>
    <property type="match status" value="1"/>
</dbReference>
<sequence length="658" mass="72197">MCTTKVAKPKFSVYNNPAFSAALTEKSLRPSISALVSLFSIACVSIIALLAIVSRESGIVELLGEIKVSYIFANWVARSLQVFIGLLFVATLTALFRAFLWRNMKPTYAPSSHKNGVSEKGVSLSERQLGLLGFKLKEDDLASIARLSKKPPKTKGSFVSEPLVPIRKKSHGYSPSRVSGFGSNDQKKSKVGVLSSSISPSTPFNTNASPSTPWLKNTSGGKRILSEEMLEQFLAEVGEKIVDSAVKAVTPPATIRDFGFTSPGSVTNSTTASSSATRSTPLRPVRMSPGSQHKYGTPPKKGESDSPSPMSIEEMIEGYNVLGIYPQIEQWRDWLRQWFSSVLLKPLIEKIETSHIQVMQAVALIGVSITVSQIGADVLTSSTTVNVSPIDGSKEWQPTFTLDEDGHLDQLRAMLVQARDQSVSLTPSLFGGQPHQPSTFVPFIQTCIDAITEYQGLNALMNGELIKGLLPQSIVSADYTVKRVKELAEGTCVKNYEYEGCDDISNNKWSLELLSDSHLLVYLFCAFLDHPMWMLHVNPTSYSNNQSIQSSKNPLFLGFLPPKDRFPEKYVAVISTIPSVIHPGACILVVGKQSPPVFNLYWDKKLQFSLQGRTALWDAVLLLCYNIKINFGGVVRGLHLGSSALNLLPIFDDEDTYF</sequence>
<dbReference type="AlphaFoldDB" id="A0A0K9PIF0"/>
<evidence type="ECO:0000256" key="1">
    <source>
        <dbReference type="SAM" id="MobiDB-lite"/>
    </source>
</evidence>
<feature type="transmembrane region" description="Helical" evidence="2">
    <location>
        <begin position="80"/>
        <end position="100"/>
    </location>
</feature>
<evidence type="ECO:0000256" key="2">
    <source>
        <dbReference type="SAM" id="Phobius"/>
    </source>
</evidence>
<evidence type="ECO:0000313" key="4">
    <source>
        <dbReference type="Proteomes" id="UP000036987"/>
    </source>
</evidence>
<comment type="caution">
    <text evidence="3">The sequence shown here is derived from an EMBL/GenBank/DDBJ whole genome shotgun (WGS) entry which is preliminary data.</text>
</comment>
<gene>
    <name evidence="3" type="ORF">ZOSMA_230G00320</name>
</gene>